<dbReference type="Proteomes" id="UP000184300">
    <property type="component" value="Unassembled WGS sequence"/>
</dbReference>
<protein>
    <submittedName>
        <fullName evidence="5">Uncharacterized protein</fullName>
    </submittedName>
</protein>
<evidence type="ECO:0000256" key="3">
    <source>
        <dbReference type="PROSITE-ProRule" id="PRU00221"/>
    </source>
</evidence>
<gene>
    <name evidence="5" type="ORF">ASPGLDRAFT_84368</name>
</gene>
<evidence type="ECO:0000256" key="4">
    <source>
        <dbReference type="SAM" id="MobiDB-lite"/>
    </source>
</evidence>
<keyword evidence="1 3" id="KW-0853">WD repeat</keyword>
<dbReference type="EMBL" id="KV878906">
    <property type="protein sequence ID" value="OJJ81296.1"/>
    <property type="molecule type" value="Genomic_DNA"/>
</dbReference>
<dbReference type="PROSITE" id="PS50294">
    <property type="entry name" value="WD_REPEATS_REGION"/>
    <property type="match status" value="1"/>
</dbReference>
<reference evidence="6" key="1">
    <citation type="journal article" date="2017" name="Genome Biol.">
        <title>Comparative genomics reveals high biological diversity and specific adaptations in the industrially and medically important fungal genus Aspergillus.</title>
        <authorList>
            <person name="de Vries R.P."/>
            <person name="Riley R."/>
            <person name="Wiebenga A."/>
            <person name="Aguilar-Osorio G."/>
            <person name="Amillis S."/>
            <person name="Uchima C.A."/>
            <person name="Anderluh G."/>
            <person name="Asadollahi M."/>
            <person name="Askin M."/>
            <person name="Barry K."/>
            <person name="Battaglia E."/>
            <person name="Bayram O."/>
            <person name="Benocci T."/>
            <person name="Braus-Stromeyer S.A."/>
            <person name="Caldana C."/>
            <person name="Canovas D."/>
            <person name="Cerqueira G.C."/>
            <person name="Chen F."/>
            <person name="Chen W."/>
            <person name="Choi C."/>
            <person name="Clum A."/>
            <person name="Dos Santos R.A."/>
            <person name="Damasio A.R."/>
            <person name="Diallinas G."/>
            <person name="Emri T."/>
            <person name="Fekete E."/>
            <person name="Flipphi M."/>
            <person name="Freyberg S."/>
            <person name="Gallo A."/>
            <person name="Gournas C."/>
            <person name="Habgood R."/>
            <person name="Hainaut M."/>
            <person name="Harispe M.L."/>
            <person name="Henrissat B."/>
            <person name="Hilden K.S."/>
            <person name="Hope R."/>
            <person name="Hossain A."/>
            <person name="Karabika E."/>
            <person name="Karaffa L."/>
            <person name="Karanyi Z."/>
            <person name="Krasevec N."/>
            <person name="Kuo A."/>
            <person name="Kusch H."/>
            <person name="LaButti K."/>
            <person name="Lagendijk E.L."/>
            <person name="Lapidus A."/>
            <person name="Levasseur A."/>
            <person name="Lindquist E."/>
            <person name="Lipzen A."/>
            <person name="Logrieco A.F."/>
            <person name="MacCabe A."/>
            <person name="Maekelae M.R."/>
            <person name="Malavazi I."/>
            <person name="Melin P."/>
            <person name="Meyer V."/>
            <person name="Mielnichuk N."/>
            <person name="Miskei M."/>
            <person name="Molnar A.P."/>
            <person name="Mule G."/>
            <person name="Ngan C.Y."/>
            <person name="Orejas M."/>
            <person name="Orosz E."/>
            <person name="Ouedraogo J.P."/>
            <person name="Overkamp K.M."/>
            <person name="Park H.-S."/>
            <person name="Perrone G."/>
            <person name="Piumi F."/>
            <person name="Punt P.J."/>
            <person name="Ram A.F."/>
            <person name="Ramon A."/>
            <person name="Rauscher S."/>
            <person name="Record E."/>
            <person name="Riano-Pachon D.M."/>
            <person name="Robert V."/>
            <person name="Roehrig J."/>
            <person name="Ruller R."/>
            <person name="Salamov A."/>
            <person name="Salih N.S."/>
            <person name="Samson R.A."/>
            <person name="Sandor E."/>
            <person name="Sanguinetti M."/>
            <person name="Schuetze T."/>
            <person name="Sepcic K."/>
            <person name="Shelest E."/>
            <person name="Sherlock G."/>
            <person name="Sophianopoulou V."/>
            <person name="Squina F.M."/>
            <person name="Sun H."/>
            <person name="Susca A."/>
            <person name="Todd R.B."/>
            <person name="Tsang A."/>
            <person name="Unkles S.E."/>
            <person name="van de Wiele N."/>
            <person name="van Rossen-Uffink D."/>
            <person name="Oliveira J.V."/>
            <person name="Vesth T.C."/>
            <person name="Visser J."/>
            <person name="Yu J.-H."/>
            <person name="Zhou M."/>
            <person name="Andersen M.R."/>
            <person name="Archer D.B."/>
            <person name="Baker S.E."/>
            <person name="Benoit I."/>
            <person name="Brakhage A.A."/>
            <person name="Braus G.H."/>
            <person name="Fischer R."/>
            <person name="Frisvad J.C."/>
            <person name="Goldman G.H."/>
            <person name="Houbraken J."/>
            <person name="Oakley B."/>
            <person name="Pocsi I."/>
            <person name="Scazzocchio C."/>
            <person name="Seiboth B."/>
            <person name="vanKuyk P.A."/>
            <person name="Wortman J."/>
            <person name="Dyer P.S."/>
            <person name="Grigoriev I.V."/>
        </authorList>
    </citation>
    <scope>NUCLEOTIDE SEQUENCE [LARGE SCALE GENOMIC DNA]</scope>
    <source>
        <strain evidence="6">CBS 516.65</strain>
    </source>
</reference>
<organism evidence="5 6">
    <name type="scientific">Aspergillus glaucus CBS 516.65</name>
    <dbReference type="NCBI Taxonomy" id="1160497"/>
    <lineage>
        <taxon>Eukaryota</taxon>
        <taxon>Fungi</taxon>
        <taxon>Dikarya</taxon>
        <taxon>Ascomycota</taxon>
        <taxon>Pezizomycotina</taxon>
        <taxon>Eurotiomycetes</taxon>
        <taxon>Eurotiomycetidae</taxon>
        <taxon>Eurotiales</taxon>
        <taxon>Aspergillaceae</taxon>
        <taxon>Aspergillus</taxon>
        <taxon>Aspergillus subgen. Aspergillus</taxon>
    </lineage>
</organism>
<dbReference type="SMART" id="SM00320">
    <property type="entry name" value="WD40"/>
    <property type="match status" value="2"/>
</dbReference>
<dbReference type="STRING" id="1160497.A0A1L9VBJ7"/>
<evidence type="ECO:0000256" key="2">
    <source>
        <dbReference type="ARBA" id="ARBA00022737"/>
    </source>
</evidence>
<dbReference type="OrthoDB" id="538223at2759"/>
<dbReference type="SUPFAM" id="SSF50978">
    <property type="entry name" value="WD40 repeat-like"/>
    <property type="match status" value="1"/>
</dbReference>
<dbReference type="PANTHER" id="PTHR19848">
    <property type="entry name" value="WD40 REPEAT PROTEIN"/>
    <property type="match status" value="1"/>
</dbReference>
<dbReference type="PROSITE" id="PS50082">
    <property type="entry name" value="WD_REPEATS_2"/>
    <property type="match status" value="1"/>
</dbReference>
<proteinExistence type="predicted"/>
<name>A0A1L9VBJ7_ASPGL</name>
<dbReference type="InterPro" id="IPR036322">
    <property type="entry name" value="WD40_repeat_dom_sf"/>
</dbReference>
<evidence type="ECO:0000313" key="5">
    <source>
        <dbReference type="EMBL" id="OJJ81296.1"/>
    </source>
</evidence>
<dbReference type="Gene3D" id="2.130.10.10">
    <property type="entry name" value="YVTN repeat-like/Quinoprotein amine dehydrogenase"/>
    <property type="match status" value="1"/>
</dbReference>
<dbReference type="InterPro" id="IPR015943">
    <property type="entry name" value="WD40/YVTN_repeat-like_dom_sf"/>
</dbReference>
<dbReference type="InterPro" id="IPR001680">
    <property type="entry name" value="WD40_rpt"/>
</dbReference>
<accession>A0A1L9VBJ7</accession>
<dbReference type="Pfam" id="PF00400">
    <property type="entry name" value="WD40"/>
    <property type="match status" value="1"/>
</dbReference>
<dbReference type="PANTHER" id="PTHR19848:SF8">
    <property type="entry name" value="F-BOX AND WD REPEAT DOMAIN CONTAINING 7"/>
    <property type="match status" value="1"/>
</dbReference>
<feature type="repeat" description="WD" evidence="3">
    <location>
        <begin position="411"/>
        <end position="452"/>
    </location>
</feature>
<feature type="region of interest" description="Disordered" evidence="4">
    <location>
        <begin position="1"/>
        <end position="64"/>
    </location>
</feature>
<keyword evidence="6" id="KW-1185">Reference proteome</keyword>
<dbReference type="AlphaFoldDB" id="A0A1L9VBJ7"/>
<keyword evidence="2" id="KW-0677">Repeat</keyword>
<dbReference type="RefSeq" id="XP_022397994.1">
    <property type="nucleotide sequence ID" value="XM_022550270.1"/>
</dbReference>
<evidence type="ECO:0000313" key="6">
    <source>
        <dbReference type="Proteomes" id="UP000184300"/>
    </source>
</evidence>
<feature type="compositionally biased region" description="Polar residues" evidence="4">
    <location>
        <begin position="49"/>
        <end position="64"/>
    </location>
</feature>
<dbReference type="GeneID" id="34466530"/>
<sequence>MAGNDCLSRFNIFHRNKQPKQKFPNGEKANHHDPVLLPDNAVRKPPTKTELTQAPQTEPQTQNAQCMPIAGHEQTMTPSTSDTTHEDSASKKLTALIEPKLLWDRAYDSLREDQHGQLQTDVRDYLHTNSSGTYLWVALACKQLEKTMNRKTLKVLESFPPGLQPFYRQMIEQIHVHDQNALKELVGLCGSFLIIRNGVIYFVHQSAKDYIVEYARAEIFPHERTETHDMIVSQSLKSMSWILKQDIYSLQHPGFCIKDVQPQSGDPLAPIRYACVYWVDHLHELGSHSGMFLHNNGMVDAFLREHLLHWLEALSLIKSMSSSVSAIAKLVSLVTSLSQGSKLFELIHDVHRFILFNRGVIEIAPLQVYHSALIFSPSRSLTRGLFQHEEPEWASAKSSIDSTWGACLQTLEGHSHSVNSVVFSADGTRIASGSGDQTVRIWDAGNGACPQTLEGHSGPVSSSGSIWDVGNGAPQHHNFGLNTDRTWITHNGHNAIWLPSEYRPPIYGPTLAITSSMMVIGCQSGRVLIFDFSNKAS</sequence>
<evidence type="ECO:0000256" key="1">
    <source>
        <dbReference type="ARBA" id="ARBA00022574"/>
    </source>
</evidence>
<dbReference type="VEuPathDB" id="FungiDB:ASPGLDRAFT_84368"/>